<dbReference type="GO" id="GO:0004368">
    <property type="term" value="F:glycerol-3-phosphate dehydrogenase (quinone) activity"/>
    <property type="evidence" value="ECO:0007669"/>
    <property type="project" value="InterPro"/>
</dbReference>
<evidence type="ECO:0000256" key="2">
    <source>
        <dbReference type="ARBA" id="ARBA00007330"/>
    </source>
</evidence>
<dbReference type="InterPro" id="IPR006076">
    <property type="entry name" value="FAD-dep_OxRdtase"/>
</dbReference>
<dbReference type="OrthoDB" id="9766796at2"/>
<name>A0A1X7DJQ2_9BACT</name>
<evidence type="ECO:0000259" key="7">
    <source>
        <dbReference type="Pfam" id="PF01266"/>
    </source>
</evidence>
<dbReference type="PROSITE" id="PS00978">
    <property type="entry name" value="FAD_G3PDH_2"/>
    <property type="match status" value="1"/>
</dbReference>
<evidence type="ECO:0000256" key="6">
    <source>
        <dbReference type="ARBA" id="ARBA00023002"/>
    </source>
</evidence>
<protein>
    <submittedName>
        <fullName evidence="9">Glycerol-3-phosphate dehydrogenase</fullName>
    </submittedName>
</protein>
<dbReference type="STRING" id="1519643.SAMN06295933_1981"/>
<organism evidence="9 10">
    <name type="scientific">Desulfovibrio gilichinskyi</name>
    <dbReference type="NCBI Taxonomy" id="1519643"/>
    <lineage>
        <taxon>Bacteria</taxon>
        <taxon>Pseudomonadati</taxon>
        <taxon>Thermodesulfobacteriota</taxon>
        <taxon>Desulfovibrionia</taxon>
        <taxon>Desulfovibrionales</taxon>
        <taxon>Desulfovibrionaceae</taxon>
        <taxon>Desulfovibrio</taxon>
    </lineage>
</organism>
<keyword evidence="3" id="KW-0285">Flavoprotein</keyword>
<dbReference type="RefSeq" id="WP_085101701.1">
    <property type="nucleotide sequence ID" value="NZ_FWZU01000003.1"/>
</dbReference>
<dbReference type="SUPFAM" id="SSF54373">
    <property type="entry name" value="FAD-linked reductases, C-terminal domain"/>
    <property type="match status" value="1"/>
</dbReference>
<dbReference type="PANTHER" id="PTHR11985:SF35">
    <property type="entry name" value="ANAEROBIC GLYCEROL-3-PHOSPHATE DEHYDROGENASE SUBUNIT A"/>
    <property type="match status" value="1"/>
</dbReference>
<dbReference type="PANTHER" id="PTHR11985">
    <property type="entry name" value="GLYCEROL-3-PHOSPHATE DEHYDROGENASE"/>
    <property type="match status" value="1"/>
</dbReference>
<dbReference type="SUPFAM" id="SSF51905">
    <property type="entry name" value="FAD/NAD(P)-binding domain"/>
    <property type="match status" value="1"/>
</dbReference>
<evidence type="ECO:0000256" key="4">
    <source>
        <dbReference type="ARBA" id="ARBA00022798"/>
    </source>
</evidence>
<dbReference type="Pfam" id="PF01266">
    <property type="entry name" value="DAO"/>
    <property type="match status" value="1"/>
</dbReference>
<evidence type="ECO:0000313" key="9">
    <source>
        <dbReference type="EMBL" id="SMF16654.1"/>
    </source>
</evidence>
<evidence type="ECO:0000259" key="8">
    <source>
        <dbReference type="Pfam" id="PF16901"/>
    </source>
</evidence>
<dbReference type="Gene3D" id="3.50.50.60">
    <property type="entry name" value="FAD/NAD(P)-binding domain"/>
    <property type="match status" value="1"/>
</dbReference>
<dbReference type="InterPro" id="IPR031656">
    <property type="entry name" value="DAO_C"/>
</dbReference>
<dbReference type="Proteomes" id="UP000192906">
    <property type="component" value="Unassembled WGS sequence"/>
</dbReference>
<dbReference type="PRINTS" id="PR01001">
    <property type="entry name" value="FADG3PDH"/>
</dbReference>
<dbReference type="InterPro" id="IPR038299">
    <property type="entry name" value="DAO_C_sf"/>
</dbReference>
<dbReference type="GO" id="GO:0006071">
    <property type="term" value="P:glycerol metabolic process"/>
    <property type="evidence" value="ECO:0007669"/>
    <property type="project" value="UniProtKB-KW"/>
</dbReference>
<evidence type="ECO:0000256" key="3">
    <source>
        <dbReference type="ARBA" id="ARBA00022630"/>
    </source>
</evidence>
<dbReference type="InterPro" id="IPR036188">
    <property type="entry name" value="FAD/NAD-bd_sf"/>
</dbReference>
<sequence>MKRSDFIQQMEDSSKVWDFIIIGGGATGLGSGLDAAARGYSVLVLEQGDFAEATSSRSTKMVHGGVRYLAQGNIPLVMGALKERGILQQNAPHMCYNQKFLVPDYKWWGLPYYGIGLKAYDMLARKYSFGPSQIFSKSKTIKEIPGVLTRKLKGGVTYHDGQFDDARLALTLARTMADMGGCPMNYTRVTGLVKNASGYVCGVQAQDKISGKSYELKGKAVINATGIFTDDIMNMDNSNHKKLIAPSQGIHIVIDREFLGGDTGIMVPKTDDGRVIFFVPWHGKVVVGTTDTPLSSVSMDPKPLEEEIDFLVDHSARYLAKPLKRSDVRSVFVGIRPLVAAGDSAKTSALSRDHYLTVSPNKLLTIAGGKWTTYRHMAEDCIDNAITMGGHAFRPSPTKHLKLHGYTEEFDHTDHMHVYGSEAAEIKALASEFPELDTRMHPDLPYSWLEVVWAARHEWVQTVADALARRTRALILDAKAAAEVAPKAAEIIAKELGKDDAWIKEQTESFREYSKNYIVS</sequence>
<dbReference type="GO" id="GO:0046168">
    <property type="term" value="P:glycerol-3-phosphate catabolic process"/>
    <property type="evidence" value="ECO:0007669"/>
    <property type="project" value="TreeGrafter"/>
</dbReference>
<feature type="domain" description="FAD dependent oxidoreductase" evidence="7">
    <location>
        <begin position="18"/>
        <end position="374"/>
    </location>
</feature>
<dbReference type="EMBL" id="FWZU01000003">
    <property type="protein sequence ID" value="SMF16654.1"/>
    <property type="molecule type" value="Genomic_DNA"/>
</dbReference>
<evidence type="ECO:0000313" key="10">
    <source>
        <dbReference type="Proteomes" id="UP000192906"/>
    </source>
</evidence>
<dbReference type="Pfam" id="PF16901">
    <property type="entry name" value="DAO_C"/>
    <property type="match status" value="1"/>
</dbReference>
<keyword evidence="5" id="KW-0274">FAD</keyword>
<comment type="similarity">
    <text evidence="2">Belongs to the FAD-dependent glycerol-3-phosphate dehydrogenase family.</text>
</comment>
<proteinExistence type="inferred from homology"/>
<dbReference type="Gene3D" id="1.10.8.870">
    <property type="entry name" value="Alpha-glycerophosphate oxidase, cap domain"/>
    <property type="match status" value="1"/>
</dbReference>
<feature type="domain" description="Alpha-glycerophosphate oxidase C-terminal" evidence="8">
    <location>
        <begin position="407"/>
        <end position="501"/>
    </location>
</feature>
<evidence type="ECO:0000256" key="5">
    <source>
        <dbReference type="ARBA" id="ARBA00022827"/>
    </source>
</evidence>
<reference evidence="10" key="1">
    <citation type="submission" date="2017-04" db="EMBL/GenBank/DDBJ databases">
        <authorList>
            <person name="Varghese N."/>
            <person name="Submissions S."/>
        </authorList>
    </citation>
    <scope>NUCLEOTIDE SEQUENCE [LARGE SCALE GENOMIC DNA]</scope>
    <source>
        <strain evidence="10">K3S</strain>
    </source>
</reference>
<dbReference type="InterPro" id="IPR000447">
    <property type="entry name" value="G3P_DH_FAD-dep"/>
</dbReference>
<comment type="cofactor">
    <cofactor evidence="1">
        <name>FAD</name>
        <dbReference type="ChEBI" id="CHEBI:57692"/>
    </cofactor>
</comment>
<keyword evidence="10" id="KW-1185">Reference proteome</keyword>
<accession>A0A1X7DJQ2</accession>
<dbReference type="AlphaFoldDB" id="A0A1X7DJQ2"/>
<evidence type="ECO:0000256" key="1">
    <source>
        <dbReference type="ARBA" id="ARBA00001974"/>
    </source>
</evidence>
<dbReference type="Gene3D" id="3.30.9.10">
    <property type="entry name" value="D-Amino Acid Oxidase, subunit A, domain 2"/>
    <property type="match status" value="1"/>
</dbReference>
<keyword evidence="4" id="KW-0319">Glycerol metabolism</keyword>
<keyword evidence="6" id="KW-0560">Oxidoreductase</keyword>
<gene>
    <name evidence="9" type="ORF">SAMN06295933_1981</name>
</gene>